<dbReference type="Proteomes" id="UP000006057">
    <property type="component" value="Chromosome"/>
</dbReference>
<name>I4BFI5_MYCCN</name>
<feature type="domain" description="DUF1330" evidence="1">
    <location>
        <begin position="28"/>
        <end position="111"/>
    </location>
</feature>
<keyword evidence="3" id="KW-1185">Reference proteome</keyword>
<dbReference type="AlphaFoldDB" id="I4BFI5"/>
<dbReference type="SUPFAM" id="SSF54909">
    <property type="entry name" value="Dimeric alpha+beta barrel"/>
    <property type="match status" value="1"/>
</dbReference>
<dbReference type="KEGG" id="mcb:Mycch_1234"/>
<evidence type="ECO:0000259" key="1">
    <source>
        <dbReference type="Pfam" id="PF07045"/>
    </source>
</evidence>
<dbReference type="STRING" id="710421.Mycch_1234"/>
<dbReference type="PANTHER" id="PTHR40257">
    <property type="match status" value="1"/>
</dbReference>
<dbReference type="HOGENOM" id="CLU_131535_1_0_11"/>
<dbReference type="InterPro" id="IPR011008">
    <property type="entry name" value="Dimeric_a/b-barrel"/>
</dbReference>
<gene>
    <name evidence="2" type="ordered locus">Mycch_1234</name>
</gene>
<dbReference type="PATRIC" id="fig|710421.3.peg.1243"/>
<organism evidence="2 3">
    <name type="scientific">Mycolicibacterium chubuense (strain NBB4)</name>
    <name type="common">Mycobacterium chubuense</name>
    <dbReference type="NCBI Taxonomy" id="710421"/>
    <lineage>
        <taxon>Bacteria</taxon>
        <taxon>Bacillati</taxon>
        <taxon>Actinomycetota</taxon>
        <taxon>Actinomycetes</taxon>
        <taxon>Mycobacteriales</taxon>
        <taxon>Mycobacteriaceae</taxon>
        <taxon>Mycolicibacterium</taxon>
    </lineage>
</organism>
<reference evidence="2 3" key="1">
    <citation type="submission" date="2012-06" db="EMBL/GenBank/DDBJ databases">
        <title>Complete sequence of chromosome of Mycobacterium chubuense NBB4.</title>
        <authorList>
            <consortium name="US DOE Joint Genome Institute"/>
            <person name="Lucas S."/>
            <person name="Han J."/>
            <person name="Lapidus A."/>
            <person name="Cheng J.-F."/>
            <person name="Goodwin L."/>
            <person name="Pitluck S."/>
            <person name="Peters L."/>
            <person name="Mikhailova N."/>
            <person name="Teshima H."/>
            <person name="Detter J.C."/>
            <person name="Han C."/>
            <person name="Tapia R."/>
            <person name="Land M."/>
            <person name="Hauser L."/>
            <person name="Kyrpides N."/>
            <person name="Ivanova N."/>
            <person name="Pagani I."/>
            <person name="Mattes T."/>
            <person name="Holmes A."/>
            <person name="Rutledge P."/>
            <person name="Paulsen I."/>
            <person name="Coleman N."/>
            <person name="Woyke T."/>
        </authorList>
    </citation>
    <scope>NUCLEOTIDE SEQUENCE [LARGE SCALE GENOMIC DNA]</scope>
    <source>
        <strain evidence="2 3">NBB4</strain>
    </source>
</reference>
<sequence>MNGERPDLEALSRLPADRPVVMVNLMKFTAQGRDGYQRYVDEATPHLKRIGARVRYAGDRRESVLGSDVWWDAIMVVEYPSPQAFIDMVTDPGYRDAHRLRNDALERHELIATTAWS</sequence>
<dbReference type="Pfam" id="PF07045">
    <property type="entry name" value="DUF1330"/>
    <property type="match status" value="1"/>
</dbReference>
<dbReference type="Gene3D" id="3.30.70.100">
    <property type="match status" value="1"/>
</dbReference>
<dbReference type="PANTHER" id="PTHR40257:SF1">
    <property type="entry name" value="DUF1330 DOMAIN-CONTAINING PROTEIN"/>
    <property type="match status" value="1"/>
</dbReference>
<dbReference type="EMBL" id="CP003053">
    <property type="protein sequence ID" value="AFM16042.1"/>
    <property type="molecule type" value="Genomic_DNA"/>
</dbReference>
<dbReference type="RefSeq" id="WP_014814525.1">
    <property type="nucleotide sequence ID" value="NC_018027.1"/>
</dbReference>
<accession>I4BFI5</accession>
<protein>
    <recommendedName>
        <fullName evidence="1">DUF1330 domain-containing protein</fullName>
    </recommendedName>
</protein>
<proteinExistence type="predicted"/>
<dbReference type="InterPro" id="IPR010753">
    <property type="entry name" value="DUF1330"/>
</dbReference>
<dbReference type="eggNOG" id="COG5470">
    <property type="taxonomic scope" value="Bacteria"/>
</dbReference>
<evidence type="ECO:0000313" key="2">
    <source>
        <dbReference type="EMBL" id="AFM16042.1"/>
    </source>
</evidence>
<evidence type="ECO:0000313" key="3">
    <source>
        <dbReference type="Proteomes" id="UP000006057"/>
    </source>
</evidence>
<dbReference type="OrthoDB" id="3624550at2"/>